<sequence length="121" mass="13406">MSKQDLAVAPIFRSRTERGPPRADDPPESDYDSEISDLSNGRDTAPVTKKDLKGFIRDINANMATELAKHIKAGLDAIEGKMEDLTTTTSNHDSAIPDHQDQLCNLEDLNNRSRPEACQKQ</sequence>
<evidence type="ECO:0000256" key="1">
    <source>
        <dbReference type="SAM" id="MobiDB-lite"/>
    </source>
</evidence>
<reference evidence="2" key="1">
    <citation type="submission" date="2022-03" db="EMBL/GenBank/DDBJ databases">
        <authorList>
            <person name="Alioto T."/>
            <person name="Alioto T."/>
            <person name="Gomez Garrido J."/>
        </authorList>
    </citation>
    <scope>NUCLEOTIDE SEQUENCE</scope>
</reference>
<name>A0AAD1VQY5_PELCU</name>
<feature type="compositionally biased region" description="Basic and acidic residues" evidence="1">
    <location>
        <begin position="14"/>
        <end position="25"/>
    </location>
</feature>
<evidence type="ECO:0000313" key="2">
    <source>
        <dbReference type="EMBL" id="CAH2250663.1"/>
    </source>
</evidence>
<feature type="region of interest" description="Disordered" evidence="1">
    <location>
        <begin position="1"/>
        <end position="47"/>
    </location>
</feature>
<protein>
    <submittedName>
        <fullName evidence="2">Uncharacterized protein</fullName>
    </submittedName>
</protein>
<organism evidence="2 3">
    <name type="scientific">Pelobates cultripes</name>
    <name type="common">Western spadefoot toad</name>
    <dbReference type="NCBI Taxonomy" id="61616"/>
    <lineage>
        <taxon>Eukaryota</taxon>
        <taxon>Metazoa</taxon>
        <taxon>Chordata</taxon>
        <taxon>Craniata</taxon>
        <taxon>Vertebrata</taxon>
        <taxon>Euteleostomi</taxon>
        <taxon>Amphibia</taxon>
        <taxon>Batrachia</taxon>
        <taxon>Anura</taxon>
        <taxon>Pelobatoidea</taxon>
        <taxon>Pelobatidae</taxon>
        <taxon>Pelobates</taxon>
    </lineage>
</organism>
<accession>A0AAD1VQY5</accession>
<dbReference type="AlphaFoldDB" id="A0AAD1VQY5"/>
<feature type="compositionally biased region" description="Basic and acidic residues" evidence="1">
    <location>
        <begin position="109"/>
        <end position="121"/>
    </location>
</feature>
<feature type="region of interest" description="Disordered" evidence="1">
    <location>
        <begin position="86"/>
        <end position="121"/>
    </location>
</feature>
<keyword evidence="3" id="KW-1185">Reference proteome</keyword>
<evidence type="ECO:0000313" key="3">
    <source>
        <dbReference type="Proteomes" id="UP001295444"/>
    </source>
</evidence>
<feature type="compositionally biased region" description="Acidic residues" evidence="1">
    <location>
        <begin position="26"/>
        <end position="35"/>
    </location>
</feature>
<gene>
    <name evidence="2" type="ORF">PECUL_23A061061</name>
</gene>
<dbReference type="EMBL" id="OW240913">
    <property type="protein sequence ID" value="CAH2250663.1"/>
    <property type="molecule type" value="Genomic_DNA"/>
</dbReference>
<dbReference type="Proteomes" id="UP001295444">
    <property type="component" value="Chromosome 02"/>
</dbReference>
<proteinExistence type="predicted"/>